<keyword evidence="9" id="KW-1185">Reference proteome</keyword>
<dbReference type="GO" id="GO:0006412">
    <property type="term" value="P:translation"/>
    <property type="evidence" value="ECO:0007669"/>
    <property type="project" value="UniProtKB-UniRule"/>
</dbReference>
<evidence type="ECO:0000259" key="7">
    <source>
        <dbReference type="SMART" id="SM00739"/>
    </source>
</evidence>
<protein>
    <recommendedName>
        <fullName evidence="4 5">Large ribosomal subunit protein uL24</fullName>
    </recommendedName>
</protein>
<dbReference type="GO" id="GO:0003735">
    <property type="term" value="F:structural constituent of ribosome"/>
    <property type="evidence" value="ECO:0007669"/>
    <property type="project" value="InterPro"/>
</dbReference>
<dbReference type="InterPro" id="IPR014722">
    <property type="entry name" value="Rib_uL2_dom2"/>
</dbReference>
<dbReference type="Pfam" id="PF00467">
    <property type="entry name" value="KOW"/>
    <property type="match status" value="1"/>
</dbReference>
<dbReference type="Proteomes" id="UP000198356">
    <property type="component" value="Unassembled WGS sequence"/>
</dbReference>
<dbReference type="CDD" id="cd06089">
    <property type="entry name" value="KOW_RPL26"/>
    <property type="match status" value="1"/>
</dbReference>
<dbReference type="PROSITE" id="PS01108">
    <property type="entry name" value="RIBOSOMAL_L24"/>
    <property type="match status" value="1"/>
</dbReference>
<evidence type="ECO:0000256" key="1">
    <source>
        <dbReference type="ARBA" id="ARBA00010618"/>
    </source>
</evidence>
<comment type="subunit">
    <text evidence="5">Part of the 50S ribosomal subunit.</text>
</comment>
<sequence length="117" mass="12822">MPTKFKPVVKSKIKIKRNDEVIVIAGKDKGKKGRVLRVLADKNRVLVQGVMMMKKHVKPNPQKNIQGGIAEQEATIHISNVQLVDGEGKATKVGTRVEGDKNVRYAKTTGAALPVKK</sequence>
<reference evidence="8 9" key="1">
    <citation type="submission" date="2017-06" db="EMBL/GenBank/DDBJ databases">
        <authorList>
            <person name="Kim H.J."/>
            <person name="Triplett B.A."/>
        </authorList>
    </citation>
    <scope>NUCLEOTIDE SEQUENCE [LARGE SCALE GENOMIC DNA]</scope>
    <source>
        <strain evidence="8 9">DSM 18704</strain>
    </source>
</reference>
<dbReference type="OrthoDB" id="9807419at2"/>
<dbReference type="GO" id="GO:0005840">
    <property type="term" value="C:ribosome"/>
    <property type="evidence" value="ECO:0007669"/>
    <property type="project" value="UniProtKB-KW"/>
</dbReference>
<dbReference type="GO" id="GO:0019843">
    <property type="term" value="F:rRNA binding"/>
    <property type="evidence" value="ECO:0007669"/>
    <property type="project" value="UniProtKB-UniRule"/>
</dbReference>
<dbReference type="Pfam" id="PF17136">
    <property type="entry name" value="ribosomal_L24"/>
    <property type="match status" value="1"/>
</dbReference>
<keyword evidence="3 5" id="KW-0687">Ribonucleoprotein</keyword>
<evidence type="ECO:0000313" key="8">
    <source>
        <dbReference type="EMBL" id="SNT15715.1"/>
    </source>
</evidence>
<dbReference type="GO" id="GO:1990904">
    <property type="term" value="C:ribonucleoprotein complex"/>
    <property type="evidence" value="ECO:0007669"/>
    <property type="project" value="UniProtKB-KW"/>
</dbReference>
<dbReference type="NCBIfam" id="TIGR01079">
    <property type="entry name" value="rplX_bact"/>
    <property type="match status" value="1"/>
</dbReference>
<dbReference type="RefSeq" id="WP_089409059.1">
    <property type="nucleotide sequence ID" value="NZ_FZOU01000004.1"/>
</dbReference>
<feature type="domain" description="KOW" evidence="7">
    <location>
        <begin position="14"/>
        <end position="41"/>
    </location>
</feature>
<name>A0A239KCA5_9BACT</name>
<comment type="function">
    <text evidence="5">One of the proteins that surrounds the polypeptide exit tunnel on the outside of the subunit.</text>
</comment>
<keyword evidence="5" id="KW-0699">rRNA-binding</keyword>
<evidence type="ECO:0000256" key="2">
    <source>
        <dbReference type="ARBA" id="ARBA00022980"/>
    </source>
</evidence>
<dbReference type="SMART" id="SM00739">
    <property type="entry name" value="KOW"/>
    <property type="match status" value="1"/>
</dbReference>
<keyword evidence="5" id="KW-0694">RNA-binding</keyword>
<organism evidence="8 9">
    <name type="scientific">Granulicella rosea</name>
    <dbReference type="NCBI Taxonomy" id="474952"/>
    <lineage>
        <taxon>Bacteria</taxon>
        <taxon>Pseudomonadati</taxon>
        <taxon>Acidobacteriota</taxon>
        <taxon>Terriglobia</taxon>
        <taxon>Terriglobales</taxon>
        <taxon>Acidobacteriaceae</taxon>
        <taxon>Granulicella</taxon>
    </lineage>
</organism>
<dbReference type="InterPro" id="IPR003256">
    <property type="entry name" value="Ribosomal_uL24"/>
</dbReference>
<dbReference type="PANTHER" id="PTHR12903">
    <property type="entry name" value="MITOCHONDRIAL RIBOSOMAL PROTEIN L24"/>
    <property type="match status" value="1"/>
</dbReference>
<dbReference type="SUPFAM" id="SSF50104">
    <property type="entry name" value="Translation proteins SH3-like domain"/>
    <property type="match status" value="1"/>
</dbReference>
<keyword evidence="2 5" id="KW-0689">Ribosomal protein</keyword>
<dbReference type="InterPro" id="IPR005824">
    <property type="entry name" value="KOW"/>
</dbReference>
<dbReference type="EMBL" id="FZOU01000004">
    <property type="protein sequence ID" value="SNT15715.1"/>
    <property type="molecule type" value="Genomic_DNA"/>
</dbReference>
<dbReference type="HAMAP" id="MF_01326_B">
    <property type="entry name" value="Ribosomal_uL24_B"/>
    <property type="match status" value="1"/>
</dbReference>
<dbReference type="InterPro" id="IPR057264">
    <property type="entry name" value="Ribosomal_uL24_C"/>
</dbReference>
<dbReference type="InterPro" id="IPR008991">
    <property type="entry name" value="Translation_prot_SH3-like_sf"/>
</dbReference>
<dbReference type="InterPro" id="IPR041988">
    <property type="entry name" value="Ribosomal_uL24_KOW"/>
</dbReference>
<proteinExistence type="inferred from homology"/>
<dbReference type="InterPro" id="IPR005825">
    <property type="entry name" value="Ribosomal_uL24_CS"/>
</dbReference>
<dbReference type="AlphaFoldDB" id="A0A239KCA5"/>
<gene>
    <name evidence="5" type="primary">rplX</name>
    <name evidence="8" type="ORF">SAMN05421770_104438</name>
</gene>
<dbReference type="Gene3D" id="2.30.30.30">
    <property type="match status" value="1"/>
</dbReference>
<accession>A0A239KCA5</accession>
<evidence type="ECO:0000256" key="5">
    <source>
        <dbReference type="HAMAP-Rule" id="MF_01326"/>
    </source>
</evidence>
<comment type="function">
    <text evidence="5">One of two assembly initiator proteins, it binds directly to the 5'-end of the 23S rRNA, where it nucleates assembly of the 50S subunit.</text>
</comment>
<evidence type="ECO:0000256" key="4">
    <source>
        <dbReference type="ARBA" id="ARBA00035206"/>
    </source>
</evidence>
<evidence type="ECO:0000256" key="3">
    <source>
        <dbReference type="ARBA" id="ARBA00023274"/>
    </source>
</evidence>
<evidence type="ECO:0000313" key="9">
    <source>
        <dbReference type="Proteomes" id="UP000198356"/>
    </source>
</evidence>
<comment type="similarity">
    <text evidence="1 5 6">Belongs to the universal ribosomal protein uL24 family.</text>
</comment>
<evidence type="ECO:0000256" key="6">
    <source>
        <dbReference type="RuleBase" id="RU003477"/>
    </source>
</evidence>